<dbReference type="GO" id="GO:0046872">
    <property type="term" value="F:metal ion binding"/>
    <property type="evidence" value="ECO:0007669"/>
    <property type="project" value="InterPro"/>
</dbReference>
<keyword evidence="1" id="KW-0472">Membrane</keyword>
<gene>
    <name evidence="2" type="ORF">UR34_C0012G0013</name>
</gene>
<evidence type="ECO:0000256" key="1">
    <source>
        <dbReference type="SAM" id="Phobius"/>
    </source>
</evidence>
<evidence type="ECO:0000313" key="2">
    <source>
        <dbReference type="EMBL" id="KKP43661.1"/>
    </source>
</evidence>
<dbReference type="SUPFAM" id="SSF49363">
    <property type="entry name" value="Purple acid phosphatase, N-terminal domain"/>
    <property type="match status" value="1"/>
</dbReference>
<dbReference type="InterPro" id="IPR008963">
    <property type="entry name" value="Purple_acid_Pase-like_N"/>
</dbReference>
<protein>
    <recommendedName>
        <fullName evidence="4">Fibronectin type-III domain-containing protein</fullName>
    </recommendedName>
</protein>
<reference evidence="2 3" key="1">
    <citation type="journal article" date="2015" name="Nature">
        <title>rRNA introns, odd ribosomes, and small enigmatic genomes across a large radiation of phyla.</title>
        <authorList>
            <person name="Brown C.T."/>
            <person name="Hug L.A."/>
            <person name="Thomas B.C."/>
            <person name="Sharon I."/>
            <person name="Castelle C.J."/>
            <person name="Singh A."/>
            <person name="Wilkins M.J."/>
            <person name="Williams K.H."/>
            <person name="Banfield J.F."/>
        </authorList>
    </citation>
    <scope>NUCLEOTIDE SEQUENCE [LARGE SCALE GENOMIC DNA]</scope>
</reference>
<dbReference type="GO" id="GO:0003993">
    <property type="term" value="F:acid phosphatase activity"/>
    <property type="evidence" value="ECO:0007669"/>
    <property type="project" value="InterPro"/>
</dbReference>
<dbReference type="InterPro" id="IPR013783">
    <property type="entry name" value="Ig-like_fold"/>
</dbReference>
<keyword evidence="1" id="KW-0812">Transmembrane</keyword>
<feature type="transmembrane region" description="Helical" evidence="1">
    <location>
        <begin position="12"/>
        <end position="30"/>
    </location>
</feature>
<keyword evidence="1" id="KW-1133">Transmembrane helix</keyword>
<dbReference type="EMBL" id="LBOV01000012">
    <property type="protein sequence ID" value="KKP43661.1"/>
    <property type="molecule type" value="Genomic_DNA"/>
</dbReference>
<organism evidence="2 3">
    <name type="scientific">candidate division WS6 bacterium GW2011_GWC1_33_20</name>
    <dbReference type="NCBI Taxonomy" id="1619089"/>
    <lineage>
        <taxon>Bacteria</taxon>
        <taxon>Candidatus Dojkabacteria</taxon>
    </lineage>
</organism>
<dbReference type="Proteomes" id="UP000034302">
    <property type="component" value="Unassembled WGS sequence"/>
</dbReference>
<proteinExistence type="predicted"/>
<name>A0A0F9ZXI6_9BACT</name>
<dbReference type="Gene3D" id="2.60.40.10">
    <property type="entry name" value="Immunoglobulins"/>
    <property type="match status" value="1"/>
</dbReference>
<accession>A0A0F9ZXI6</accession>
<evidence type="ECO:0000313" key="3">
    <source>
        <dbReference type="Proteomes" id="UP000034302"/>
    </source>
</evidence>
<dbReference type="AlphaFoldDB" id="A0A0F9ZXI6"/>
<sequence>MLLWNRVKRNGPLVVGVLFVLVCVVTVFVVKVSGSESSIFVEGCTPYNIDIKRGDEENTVNISWKSKSKCSGYIVYGTEMKDLRMVGIDLENGIESKNHTVVLKSLLSSKIYYFSVVSDGISYGKSGLPISFSIDSL</sequence>
<evidence type="ECO:0008006" key="4">
    <source>
        <dbReference type="Google" id="ProtNLM"/>
    </source>
</evidence>
<comment type="caution">
    <text evidence="2">The sequence shown here is derived from an EMBL/GenBank/DDBJ whole genome shotgun (WGS) entry which is preliminary data.</text>
</comment>